<gene>
    <name evidence="1" type="ORF">PISMIDRAFT_671052</name>
</gene>
<keyword evidence="2" id="KW-1185">Reference proteome</keyword>
<dbReference type="Proteomes" id="UP000054018">
    <property type="component" value="Unassembled WGS sequence"/>
</dbReference>
<dbReference type="HOGENOM" id="CLU_2961731_0_0_1"/>
<evidence type="ECO:0000313" key="2">
    <source>
        <dbReference type="Proteomes" id="UP000054018"/>
    </source>
</evidence>
<protein>
    <submittedName>
        <fullName evidence="1">Uncharacterized protein</fullName>
    </submittedName>
</protein>
<evidence type="ECO:0000313" key="1">
    <source>
        <dbReference type="EMBL" id="KIK30032.1"/>
    </source>
</evidence>
<reference evidence="1 2" key="1">
    <citation type="submission" date="2014-04" db="EMBL/GenBank/DDBJ databases">
        <authorList>
            <consortium name="DOE Joint Genome Institute"/>
            <person name="Kuo A."/>
            <person name="Kohler A."/>
            <person name="Costa M.D."/>
            <person name="Nagy L.G."/>
            <person name="Floudas D."/>
            <person name="Copeland A."/>
            <person name="Barry K.W."/>
            <person name="Cichocki N."/>
            <person name="Veneault-Fourrey C."/>
            <person name="LaButti K."/>
            <person name="Lindquist E.A."/>
            <person name="Lipzen A."/>
            <person name="Lundell T."/>
            <person name="Morin E."/>
            <person name="Murat C."/>
            <person name="Sun H."/>
            <person name="Tunlid A."/>
            <person name="Henrissat B."/>
            <person name="Grigoriev I.V."/>
            <person name="Hibbett D.S."/>
            <person name="Martin F."/>
            <person name="Nordberg H.P."/>
            <person name="Cantor M.N."/>
            <person name="Hua S.X."/>
        </authorList>
    </citation>
    <scope>NUCLEOTIDE SEQUENCE [LARGE SCALE GENOMIC DNA]</scope>
    <source>
        <strain evidence="1 2">441</strain>
    </source>
</reference>
<reference evidence="2" key="2">
    <citation type="submission" date="2015-01" db="EMBL/GenBank/DDBJ databases">
        <title>Evolutionary Origins and Diversification of the Mycorrhizal Mutualists.</title>
        <authorList>
            <consortium name="DOE Joint Genome Institute"/>
            <consortium name="Mycorrhizal Genomics Consortium"/>
            <person name="Kohler A."/>
            <person name="Kuo A."/>
            <person name="Nagy L.G."/>
            <person name="Floudas D."/>
            <person name="Copeland A."/>
            <person name="Barry K.W."/>
            <person name="Cichocki N."/>
            <person name="Veneault-Fourrey C."/>
            <person name="LaButti K."/>
            <person name="Lindquist E.A."/>
            <person name="Lipzen A."/>
            <person name="Lundell T."/>
            <person name="Morin E."/>
            <person name="Murat C."/>
            <person name="Riley R."/>
            <person name="Ohm R."/>
            <person name="Sun H."/>
            <person name="Tunlid A."/>
            <person name="Henrissat B."/>
            <person name="Grigoriev I.V."/>
            <person name="Hibbett D.S."/>
            <person name="Martin F."/>
        </authorList>
    </citation>
    <scope>NUCLEOTIDE SEQUENCE [LARGE SCALE GENOMIC DNA]</scope>
    <source>
        <strain evidence="2">441</strain>
    </source>
</reference>
<organism evidence="1 2">
    <name type="scientific">Pisolithus microcarpus 441</name>
    <dbReference type="NCBI Taxonomy" id="765257"/>
    <lineage>
        <taxon>Eukaryota</taxon>
        <taxon>Fungi</taxon>
        <taxon>Dikarya</taxon>
        <taxon>Basidiomycota</taxon>
        <taxon>Agaricomycotina</taxon>
        <taxon>Agaricomycetes</taxon>
        <taxon>Agaricomycetidae</taxon>
        <taxon>Boletales</taxon>
        <taxon>Sclerodermatineae</taxon>
        <taxon>Pisolithaceae</taxon>
        <taxon>Pisolithus</taxon>
    </lineage>
</organism>
<sequence length="59" mass="6413">MSCFEVTLYQLCHWALAPRPGSPPGPTDERVGLLSVLKGQAADIKDTSFQLGSSPRNLR</sequence>
<accession>A0A0D0A6L4</accession>
<name>A0A0D0A6L4_9AGAM</name>
<proteinExistence type="predicted"/>
<dbReference type="EMBL" id="KN833687">
    <property type="protein sequence ID" value="KIK30032.1"/>
    <property type="molecule type" value="Genomic_DNA"/>
</dbReference>
<dbReference type="AlphaFoldDB" id="A0A0D0A6L4"/>